<name>A0ACB7IJ87_PLECO</name>
<organism evidence="1 2">
    <name type="scientific">Pleurotus cornucopiae</name>
    <name type="common">Cornucopia mushroom</name>
    <dbReference type="NCBI Taxonomy" id="5321"/>
    <lineage>
        <taxon>Eukaryota</taxon>
        <taxon>Fungi</taxon>
        <taxon>Dikarya</taxon>
        <taxon>Basidiomycota</taxon>
        <taxon>Agaricomycotina</taxon>
        <taxon>Agaricomycetes</taxon>
        <taxon>Agaricomycetidae</taxon>
        <taxon>Agaricales</taxon>
        <taxon>Pleurotineae</taxon>
        <taxon>Pleurotaceae</taxon>
        <taxon>Pleurotus</taxon>
    </lineage>
</organism>
<proteinExistence type="predicted"/>
<protein>
    <submittedName>
        <fullName evidence="1">Uncharacterized protein</fullName>
    </submittedName>
</protein>
<dbReference type="EMBL" id="WQMT02000011">
    <property type="protein sequence ID" value="KAG9217603.1"/>
    <property type="molecule type" value="Genomic_DNA"/>
</dbReference>
<keyword evidence="2" id="KW-1185">Reference proteome</keyword>
<comment type="caution">
    <text evidence="1">The sequence shown here is derived from an EMBL/GenBank/DDBJ whole genome shotgun (WGS) entry which is preliminary data.</text>
</comment>
<sequence>MELLMEPSIQGSGFHPPPSPSVYSAAAPSTISSLAPSASVSTAGVDTASLTIAQQLASAFSDPALLQLAIMLKVP</sequence>
<dbReference type="Proteomes" id="UP000824881">
    <property type="component" value="Unassembled WGS sequence"/>
</dbReference>
<reference evidence="1 2" key="1">
    <citation type="journal article" date="2021" name="Appl. Environ. Microbiol.">
        <title>Genetic linkage and physical mapping for an oyster mushroom Pleurotus cornucopiae and QTL analysis for the trait cap color.</title>
        <authorList>
            <person name="Zhang Y."/>
            <person name="Gao W."/>
            <person name="Sonnenberg A."/>
            <person name="Chen Q."/>
            <person name="Zhang J."/>
            <person name="Huang C."/>
        </authorList>
    </citation>
    <scope>NUCLEOTIDE SEQUENCE [LARGE SCALE GENOMIC DNA]</scope>
    <source>
        <strain evidence="1">CCMSSC00406</strain>
    </source>
</reference>
<evidence type="ECO:0000313" key="1">
    <source>
        <dbReference type="EMBL" id="KAG9217603.1"/>
    </source>
</evidence>
<evidence type="ECO:0000313" key="2">
    <source>
        <dbReference type="Proteomes" id="UP000824881"/>
    </source>
</evidence>
<gene>
    <name evidence="1" type="ORF">CCMSSC00406_0010120</name>
</gene>
<accession>A0ACB7IJ87</accession>